<dbReference type="Gene3D" id="2.120.10.30">
    <property type="entry name" value="TolB, C-terminal domain"/>
    <property type="match status" value="1"/>
</dbReference>
<feature type="signal peptide" evidence="2">
    <location>
        <begin position="1"/>
        <end position="23"/>
    </location>
</feature>
<dbReference type="EMBL" id="FNRY01000001">
    <property type="protein sequence ID" value="SEB41136.1"/>
    <property type="molecule type" value="Genomic_DNA"/>
</dbReference>
<sequence>MLPAVALAASVALMLAACAPGTAQPTRTPPPTTPAPAGSQPVMPSGDTETIATHLQAPWSIVPLGGGAILSFRDSGQIGVMDAAGDVRMIGTVAGVSHGGEGGLLGLALLENDDASWLYAYFTSESDNRIVRYALDGMPESLSLGERENILTGIPKAQIHNGGRLAFGPDGMLYATTGDATGGDVAQDEGSLAGKILRLAPDGGIPDDNPFEDSPVYSMGHRNPQGLAWTSDGRMWASEFGQNTWDELNLITPGGNYGWPTVEGIANDDRFIDPVYQWGTSDASPSGLTVIDDTLFMAGLGGQRLWVMLDGVHVPEGSHGLEGAVTASEYFTHEFGRLRDVAPAPDGSLYVLTNNTDGRGNPGPDDDRLIKVQLIPMVEG</sequence>
<dbReference type="SUPFAM" id="SSF50952">
    <property type="entry name" value="Soluble quinoprotein glucose dehydrogenase"/>
    <property type="match status" value="1"/>
</dbReference>
<reference evidence="4 5" key="1">
    <citation type="submission" date="2016-10" db="EMBL/GenBank/DDBJ databases">
        <authorList>
            <person name="de Groot N.N."/>
        </authorList>
    </citation>
    <scope>NUCLEOTIDE SEQUENCE [LARGE SCALE GENOMIC DNA]</scope>
    <source>
        <strain evidence="4 5">DSM 21799</strain>
    </source>
</reference>
<evidence type="ECO:0000313" key="4">
    <source>
        <dbReference type="EMBL" id="SEB41136.1"/>
    </source>
</evidence>
<dbReference type="Pfam" id="PF07995">
    <property type="entry name" value="GSDH"/>
    <property type="match status" value="1"/>
</dbReference>
<feature type="region of interest" description="Disordered" evidence="1">
    <location>
        <begin position="22"/>
        <end position="47"/>
    </location>
</feature>
<name>A0A1H4J5A0_9MICO</name>
<dbReference type="PANTHER" id="PTHR19328:SF13">
    <property type="entry name" value="HIPL1 PROTEIN"/>
    <property type="match status" value="1"/>
</dbReference>
<organism evidence="4 5">
    <name type="scientific">Paramicrobacterium humi</name>
    <dbReference type="NCBI Taxonomy" id="640635"/>
    <lineage>
        <taxon>Bacteria</taxon>
        <taxon>Bacillati</taxon>
        <taxon>Actinomycetota</taxon>
        <taxon>Actinomycetes</taxon>
        <taxon>Micrococcales</taxon>
        <taxon>Microbacteriaceae</taxon>
        <taxon>Paramicrobacterium</taxon>
    </lineage>
</organism>
<dbReference type="OrthoDB" id="9770043at2"/>
<dbReference type="AlphaFoldDB" id="A0A1H4J5A0"/>
<evidence type="ECO:0000313" key="5">
    <source>
        <dbReference type="Proteomes" id="UP000199183"/>
    </source>
</evidence>
<accession>A0A1H4J5A0</accession>
<evidence type="ECO:0000259" key="3">
    <source>
        <dbReference type="Pfam" id="PF07995"/>
    </source>
</evidence>
<dbReference type="InterPro" id="IPR011041">
    <property type="entry name" value="Quinoprot_gluc/sorb_DH_b-prop"/>
</dbReference>
<protein>
    <submittedName>
        <fullName evidence="4">Glucose/arabinose dehydrogenase, beta-propeller fold</fullName>
    </submittedName>
</protein>
<dbReference type="PANTHER" id="PTHR19328">
    <property type="entry name" value="HEDGEHOG-INTERACTING PROTEIN"/>
    <property type="match status" value="1"/>
</dbReference>
<dbReference type="Proteomes" id="UP000199183">
    <property type="component" value="Unassembled WGS sequence"/>
</dbReference>
<keyword evidence="5" id="KW-1185">Reference proteome</keyword>
<dbReference type="STRING" id="640635.SAMN04489806_0484"/>
<proteinExistence type="predicted"/>
<keyword evidence="2" id="KW-0732">Signal</keyword>
<feature type="domain" description="Glucose/Sorbosone dehydrogenase" evidence="3">
    <location>
        <begin position="55"/>
        <end position="359"/>
    </location>
</feature>
<evidence type="ECO:0000256" key="2">
    <source>
        <dbReference type="SAM" id="SignalP"/>
    </source>
</evidence>
<evidence type="ECO:0000256" key="1">
    <source>
        <dbReference type="SAM" id="MobiDB-lite"/>
    </source>
</evidence>
<dbReference type="InterPro" id="IPR011042">
    <property type="entry name" value="6-blade_b-propeller_TolB-like"/>
</dbReference>
<feature type="chain" id="PRO_5038599715" evidence="2">
    <location>
        <begin position="24"/>
        <end position="380"/>
    </location>
</feature>
<dbReference type="InterPro" id="IPR012938">
    <property type="entry name" value="Glc/Sorbosone_DH"/>
</dbReference>
<gene>
    <name evidence="4" type="ORF">SAMN04489806_0484</name>
</gene>